<evidence type="ECO:0000256" key="3">
    <source>
        <dbReference type="ARBA" id="ARBA00022980"/>
    </source>
</evidence>
<dbReference type="InterPro" id="IPR020056">
    <property type="entry name" value="Rbsml_bL25/Gln-tRNA_synth_N"/>
</dbReference>
<keyword evidence="3 5" id="KW-0689">Ribosomal protein</keyword>
<proteinExistence type="inferred from homology"/>
<keyword evidence="1 5" id="KW-0699">rRNA-binding</keyword>
<evidence type="ECO:0000256" key="4">
    <source>
        <dbReference type="ARBA" id="ARBA00023274"/>
    </source>
</evidence>
<dbReference type="EMBL" id="FQZP01000057">
    <property type="protein sequence ID" value="SHJ46125.1"/>
    <property type="molecule type" value="Genomic_DNA"/>
</dbReference>
<feature type="domain" description="Large ribosomal subunit protein bL25 beta" evidence="7">
    <location>
        <begin position="96"/>
        <end position="178"/>
    </location>
</feature>
<keyword evidence="4 5" id="KW-0687">Ribonucleoprotein</keyword>
<dbReference type="InterPro" id="IPR020930">
    <property type="entry name" value="Ribosomal_uL5_bac-type"/>
</dbReference>
<gene>
    <name evidence="5" type="primary">rplY</name>
    <name evidence="5" type="synonym">ctc</name>
    <name evidence="8" type="ORF">SAMN05444373_10571</name>
</gene>
<dbReference type="OrthoDB" id="9790002at2"/>
<dbReference type="GO" id="GO:0022625">
    <property type="term" value="C:cytosolic large ribosomal subunit"/>
    <property type="evidence" value="ECO:0007669"/>
    <property type="project" value="TreeGrafter"/>
</dbReference>
<comment type="similarity">
    <text evidence="5">Belongs to the bacterial ribosomal protein bL25 family. CTC subfamily.</text>
</comment>
<dbReference type="GO" id="GO:0008097">
    <property type="term" value="F:5S rRNA binding"/>
    <property type="evidence" value="ECO:0007669"/>
    <property type="project" value="InterPro"/>
</dbReference>
<dbReference type="Gene3D" id="2.40.240.10">
    <property type="entry name" value="Ribosomal Protein L25, Chain P"/>
    <property type="match status" value="1"/>
</dbReference>
<evidence type="ECO:0000256" key="2">
    <source>
        <dbReference type="ARBA" id="ARBA00022884"/>
    </source>
</evidence>
<dbReference type="RefSeq" id="WP_149679488.1">
    <property type="nucleotide sequence ID" value="NZ_FQZP01000057.1"/>
</dbReference>
<dbReference type="Pfam" id="PF01386">
    <property type="entry name" value="Ribosomal_L25p"/>
    <property type="match status" value="1"/>
</dbReference>
<dbReference type="HAMAP" id="MF_01334">
    <property type="entry name" value="Ribosomal_bL25_CTC"/>
    <property type="match status" value="1"/>
</dbReference>
<evidence type="ECO:0000259" key="6">
    <source>
        <dbReference type="Pfam" id="PF01386"/>
    </source>
</evidence>
<dbReference type="GO" id="GO:0003735">
    <property type="term" value="F:structural constituent of ribosome"/>
    <property type="evidence" value="ECO:0007669"/>
    <property type="project" value="InterPro"/>
</dbReference>
<dbReference type="SUPFAM" id="SSF50715">
    <property type="entry name" value="Ribosomal protein L25-like"/>
    <property type="match status" value="1"/>
</dbReference>
<evidence type="ECO:0000256" key="5">
    <source>
        <dbReference type="HAMAP-Rule" id="MF_01334"/>
    </source>
</evidence>
<dbReference type="CDD" id="cd00495">
    <property type="entry name" value="Ribosomal_L25_TL5_CTC"/>
    <property type="match status" value="1"/>
</dbReference>
<dbReference type="Pfam" id="PF14693">
    <property type="entry name" value="Ribosomal_TL5_C"/>
    <property type="match status" value="1"/>
</dbReference>
<evidence type="ECO:0000313" key="8">
    <source>
        <dbReference type="EMBL" id="SHJ46125.1"/>
    </source>
</evidence>
<evidence type="ECO:0000256" key="1">
    <source>
        <dbReference type="ARBA" id="ARBA00022730"/>
    </source>
</evidence>
<dbReference type="InterPro" id="IPR011035">
    <property type="entry name" value="Ribosomal_bL25/Gln-tRNA_synth"/>
</dbReference>
<accession>A0A1M6JHL8</accession>
<protein>
    <recommendedName>
        <fullName evidence="5">Large ribosomal subunit protein bL25</fullName>
    </recommendedName>
    <alternativeName>
        <fullName evidence="5">General stress protein CTC</fullName>
    </alternativeName>
</protein>
<comment type="subunit">
    <text evidence="5">Part of the 50S ribosomal subunit; part of the 5S rRNA/L5/L18/L25 subcomplex. Contacts the 5S rRNA. Binds to the 5S rRNA independently of L5 and L18.</text>
</comment>
<dbReference type="InterPro" id="IPR001021">
    <property type="entry name" value="Ribosomal_bL25_long"/>
</dbReference>
<reference evidence="8 9" key="1">
    <citation type="submission" date="2016-11" db="EMBL/GenBank/DDBJ databases">
        <authorList>
            <person name="Varghese N."/>
            <person name="Submissions S."/>
        </authorList>
    </citation>
    <scope>NUCLEOTIDE SEQUENCE [LARGE SCALE GENOMIC DNA]</scope>
    <source>
        <strain evidence="8 9">DSM 19027</strain>
    </source>
</reference>
<sequence length="193" mass="21480">MSQTVLCAAERTEKANKVRKMGFIPGVVYGKDLKSTSIKLDQREFRRVLQGHTKNSKVQLKLGENQWTCIIKDVQKDPINGEILHVEMQTIHSDDKIRLKVPVVFQGKEKLALKQLLLQEFISEVEITGKAADIPEFVSIDVGDREIGDKITVGDLHLGEGIRILEDKNEILAVITSAKSESVEEESAESAAS</sequence>
<dbReference type="NCBIfam" id="TIGR00731">
    <property type="entry name" value="bL25_bact_ctc"/>
    <property type="match status" value="1"/>
</dbReference>
<name>A0A1M6JHL8_9FIRM</name>
<dbReference type="GO" id="GO:0006412">
    <property type="term" value="P:translation"/>
    <property type="evidence" value="ECO:0007669"/>
    <property type="project" value="UniProtKB-UniRule"/>
</dbReference>
<dbReference type="InterPro" id="IPR020057">
    <property type="entry name" value="Ribosomal_bL25_b-dom"/>
</dbReference>
<dbReference type="Proteomes" id="UP000324781">
    <property type="component" value="Unassembled WGS sequence"/>
</dbReference>
<comment type="function">
    <text evidence="5">This is one of the proteins that binds to the 5S RNA in the ribosome where it forms part of the central protuberance.</text>
</comment>
<dbReference type="PANTHER" id="PTHR33284:SF1">
    <property type="entry name" value="RIBOSOMAL PROTEIN L25_GLN-TRNA SYNTHETASE, ANTI-CODON-BINDING DOMAIN-CONTAINING PROTEIN"/>
    <property type="match status" value="1"/>
</dbReference>
<keyword evidence="9" id="KW-1185">Reference proteome</keyword>
<evidence type="ECO:0000313" key="9">
    <source>
        <dbReference type="Proteomes" id="UP000324781"/>
    </source>
</evidence>
<dbReference type="Gene3D" id="2.170.120.20">
    <property type="entry name" value="Ribosomal protein L25, beta domain"/>
    <property type="match status" value="1"/>
</dbReference>
<evidence type="ECO:0000259" key="7">
    <source>
        <dbReference type="Pfam" id="PF14693"/>
    </source>
</evidence>
<keyword evidence="2 5" id="KW-0694">RNA-binding</keyword>
<organism evidence="8 9">
    <name type="scientific">Thermoclostridium caenicola</name>
    <dbReference type="NCBI Taxonomy" id="659425"/>
    <lineage>
        <taxon>Bacteria</taxon>
        <taxon>Bacillati</taxon>
        <taxon>Bacillota</taxon>
        <taxon>Clostridia</taxon>
        <taxon>Eubacteriales</taxon>
        <taxon>Oscillospiraceae</taxon>
        <taxon>Thermoclostridium</taxon>
    </lineage>
</organism>
<dbReference type="PANTHER" id="PTHR33284">
    <property type="entry name" value="RIBOSOMAL PROTEIN L25/GLN-TRNA SYNTHETASE, ANTI-CODON-BINDING DOMAIN-CONTAINING PROTEIN"/>
    <property type="match status" value="1"/>
</dbReference>
<dbReference type="InterPro" id="IPR037121">
    <property type="entry name" value="Ribosomal_bL25_C"/>
</dbReference>
<dbReference type="InterPro" id="IPR029751">
    <property type="entry name" value="Ribosomal_L25_dom"/>
</dbReference>
<feature type="domain" description="Large ribosomal subunit protein bL25 L25" evidence="6">
    <location>
        <begin position="9"/>
        <end position="87"/>
    </location>
</feature>
<dbReference type="AlphaFoldDB" id="A0A1M6JHL8"/>